<proteinExistence type="predicted"/>
<dbReference type="EMBL" id="LAZR01009998">
    <property type="protein sequence ID" value="KKM69398.1"/>
    <property type="molecule type" value="Genomic_DNA"/>
</dbReference>
<gene>
    <name evidence="1" type="ORF">LCGC14_1451220</name>
</gene>
<comment type="caution">
    <text evidence="1">The sequence shown here is derived from an EMBL/GenBank/DDBJ whole genome shotgun (WGS) entry which is preliminary data.</text>
</comment>
<evidence type="ECO:0000313" key="1">
    <source>
        <dbReference type="EMBL" id="KKM69398.1"/>
    </source>
</evidence>
<protein>
    <submittedName>
        <fullName evidence="1">Uncharacterized protein</fullName>
    </submittedName>
</protein>
<accession>A0A0F9JIJ8</accession>
<reference evidence="1" key="1">
    <citation type="journal article" date="2015" name="Nature">
        <title>Complex archaea that bridge the gap between prokaryotes and eukaryotes.</title>
        <authorList>
            <person name="Spang A."/>
            <person name="Saw J.H."/>
            <person name="Jorgensen S.L."/>
            <person name="Zaremba-Niedzwiedzka K."/>
            <person name="Martijn J."/>
            <person name="Lind A.E."/>
            <person name="van Eijk R."/>
            <person name="Schleper C."/>
            <person name="Guy L."/>
            <person name="Ettema T.J."/>
        </authorList>
    </citation>
    <scope>NUCLEOTIDE SEQUENCE</scope>
</reference>
<organism evidence="1">
    <name type="scientific">marine sediment metagenome</name>
    <dbReference type="NCBI Taxonomy" id="412755"/>
    <lineage>
        <taxon>unclassified sequences</taxon>
        <taxon>metagenomes</taxon>
        <taxon>ecological metagenomes</taxon>
    </lineage>
</organism>
<dbReference type="AlphaFoldDB" id="A0A0F9JIJ8"/>
<sequence length="385" mass="41208">MPKILSRGLEVLRHRMVAPRVVNSVHSNQLVEIGSPVWVQHSSERAAQQPAGCNVFLDQWRQNCPIGISDEEMAEIENSENDNFLPMQMVEAIKGLANTMNQHVYSKYSGETTGVYNFISNPTGGTGTILDPFGTGIADTSGVSAATGARGILNSCACPRTDRRGVLSFNAEAAMLDLGAVSDTERIGGDDEPICGEIGRKFGINWFADDYLPVHTVGTSYNNGRGGVTLQNAESAGASGVSLLGSNAGTLAAGDIIVIGDDKQTYCVVGKNAPYALHPTNGMYVSIVPVLQVAQTGGQKIEVKNSHRNNFVFHPDAFCFASGFAVLRDAGREHRCIMSMTDPVTGMALRLEAKFDGNQIVWVFDILYGTTLAKPEYCVRVAGAV</sequence>
<name>A0A0F9JIJ8_9ZZZZ</name>